<dbReference type="EMBL" id="JAFIQS010000010">
    <property type="protein sequence ID" value="KAG5165167.1"/>
    <property type="molecule type" value="Genomic_DNA"/>
</dbReference>
<reference evidence="2" key="1">
    <citation type="submission" date="2021-02" db="EMBL/GenBank/DDBJ databases">
        <title>Psilocybe cubensis genome.</title>
        <authorList>
            <person name="Mckernan K.J."/>
            <person name="Crawford S."/>
            <person name="Trippe A."/>
            <person name="Kane L.T."/>
            <person name="Mclaughlin S."/>
        </authorList>
    </citation>
    <scope>NUCLEOTIDE SEQUENCE [LARGE SCALE GENOMIC DNA]</scope>
    <source>
        <strain evidence="2">MGC-MH-2018</strain>
    </source>
</reference>
<evidence type="ECO:0000256" key="1">
    <source>
        <dbReference type="SAM" id="MobiDB-lite"/>
    </source>
</evidence>
<gene>
    <name evidence="2" type="ORF">JR316_009863</name>
</gene>
<feature type="region of interest" description="Disordered" evidence="1">
    <location>
        <begin position="206"/>
        <end position="229"/>
    </location>
</feature>
<protein>
    <submittedName>
        <fullName evidence="2">Uncharacterized protein</fullName>
    </submittedName>
</protein>
<dbReference type="AlphaFoldDB" id="A0A8H8CG93"/>
<dbReference type="OrthoDB" id="10619525at2759"/>
<accession>A0A8H8CG93</accession>
<proteinExistence type="predicted"/>
<evidence type="ECO:0000313" key="2">
    <source>
        <dbReference type="EMBL" id="KAG5165167.1"/>
    </source>
</evidence>
<name>A0A8H8CG93_PSICU</name>
<organism evidence="2">
    <name type="scientific">Psilocybe cubensis</name>
    <name type="common">Psychedelic mushroom</name>
    <name type="synonym">Stropharia cubensis</name>
    <dbReference type="NCBI Taxonomy" id="181762"/>
    <lineage>
        <taxon>Eukaryota</taxon>
        <taxon>Fungi</taxon>
        <taxon>Dikarya</taxon>
        <taxon>Basidiomycota</taxon>
        <taxon>Agaricomycotina</taxon>
        <taxon>Agaricomycetes</taxon>
        <taxon>Agaricomycetidae</taxon>
        <taxon>Agaricales</taxon>
        <taxon>Agaricineae</taxon>
        <taxon>Strophariaceae</taxon>
        <taxon>Psilocybe</taxon>
    </lineage>
</organism>
<comment type="caution">
    <text evidence="2">The sequence shown here is derived from an EMBL/GenBank/DDBJ whole genome shotgun (WGS) entry which is preliminary data.</text>
</comment>
<sequence>MDSHNFQPFALPQFTGSHVPATRTTLHQPNYHPANYDYRYQQAITASQHHTQYQLAERPALRNFSNGGIPTFQRANVPPGAPWYEPKGPSMSFPKVQNDINFTPNYGGEQQLSGSDNAMYHAEGFDLELEPNRQPEEAAIFLPGPDMYTGGYLELADTPQDFQGPEQYQEPDHSASTVEGGPMILHDGSLLQLGGIPQYQAPFPEPIDSSNHTPNSFERDTVRTKRQPKTITTLSDSGWLQSAFTIKTSRSTRMGNSGARRLVENKYAGPRVLHDGPVINVGFEDLPDIPCPYGSLEGCWMTCHGLSELDSHLREVHKLFSKKEKDQALVECQIDGCASVLAIGAHLRHVLESHTNVRVYCTRCDYSSPRKNSVLSHYKKNHGKFNRPTYFREIQHDDYVPQWIQLTL</sequence>